<feature type="transmembrane region" description="Helical" evidence="1">
    <location>
        <begin position="42"/>
        <end position="64"/>
    </location>
</feature>
<dbReference type="RefSeq" id="WP_219795978.1">
    <property type="nucleotide sequence ID" value="NZ_CP080095.1"/>
</dbReference>
<dbReference type="Proteomes" id="UP000826462">
    <property type="component" value="Chromosome 1"/>
</dbReference>
<keyword evidence="4" id="KW-1185">Reference proteome</keyword>
<keyword evidence="1" id="KW-0812">Transmembrane</keyword>
<evidence type="ECO:0000256" key="1">
    <source>
        <dbReference type="SAM" id="Phobius"/>
    </source>
</evidence>
<evidence type="ECO:0000313" key="3">
    <source>
        <dbReference type="EMBL" id="QYD66984.1"/>
    </source>
</evidence>
<evidence type="ECO:0000259" key="2">
    <source>
        <dbReference type="Pfam" id="PF14342"/>
    </source>
</evidence>
<feature type="transmembrane region" description="Helical" evidence="1">
    <location>
        <begin position="12"/>
        <end position="30"/>
    </location>
</feature>
<dbReference type="InterPro" id="IPR025509">
    <property type="entry name" value="DUF4396"/>
</dbReference>
<name>A0ABX8UIZ0_9BURK</name>
<feature type="transmembrane region" description="Helical" evidence="1">
    <location>
        <begin position="169"/>
        <end position="191"/>
    </location>
</feature>
<accession>A0ABX8UIZ0</accession>
<keyword evidence="1" id="KW-0472">Membrane</keyword>
<protein>
    <submittedName>
        <fullName evidence="3">DUF4396 domain-containing protein</fullName>
    </submittedName>
</protein>
<feature type="transmembrane region" description="Helical" evidence="1">
    <location>
        <begin position="127"/>
        <end position="148"/>
    </location>
</feature>
<keyword evidence="1" id="KW-1133">Transmembrane helix</keyword>
<reference evidence="3 4" key="1">
    <citation type="submission" date="2021-07" db="EMBL/GenBank/DDBJ databases">
        <title>Paraburkholderia edwinii protects Aspergillus sp. from phenazines by acting as a toxin sponge.</title>
        <authorList>
            <person name="Dahlstrom K.M."/>
            <person name="Newman D.K."/>
        </authorList>
    </citation>
    <scope>NUCLEOTIDE SEQUENCE [LARGE SCALE GENOMIC DNA]</scope>
    <source>
        <strain evidence="3 4">Pe01</strain>
    </source>
</reference>
<gene>
    <name evidence="3" type="ORF">KZJ38_11185</name>
</gene>
<sequence>MTYGTFPNWLHTLSITWIVIGAICAVVISVDEIRYPQKMGIMNLVWPLAALFGTAVWLAAYYAWGRNVPDAGKESSAQPFAVMVIKGTSHCGAGCTLGDIIVEWSAFAFPALAVWFGWHTLFSEKTFAVWIPDFIVAFLIGIVFQYFTINPMRELSVGAGVLAAAKADIASITAWQVGMYGLMAIIQFLWFKPVYGGIAKVVSAEFWFAMQIAMLAGFMTSYPVNWWLIRIGVKEKM</sequence>
<organism evidence="3 4">
    <name type="scientific">Paraburkholderia edwinii</name>
    <dbReference type="NCBI Taxonomy" id="2861782"/>
    <lineage>
        <taxon>Bacteria</taxon>
        <taxon>Pseudomonadati</taxon>
        <taxon>Pseudomonadota</taxon>
        <taxon>Betaproteobacteria</taxon>
        <taxon>Burkholderiales</taxon>
        <taxon>Burkholderiaceae</taxon>
        <taxon>Paraburkholderia</taxon>
    </lineage>
</organism>
<dbReference type="Pfam" id="PF14342">
    <property type="entry name" value="DUF4396"/>
    <property type="match status" value="1"/>
</dbReference>
<feature type="transmembrane region" description="Helical" evidence="1">
    <location>
        <begin position="206"/>
        <end position="229"/>
    </location>
</feature>
<dbReference type="EMBL" id="CP080095">
    <property type="protein sequence ID" value="QYD66984.1"/>
    <property type="molecule type" value="Genomic_DNA"/>
</dbReference>
<feature type="domain" description="DUF4396" evidence="2">
    <location>
        <begin position="83"/>
        <end position="234"/>
    </location>
</feature>
<proteinExistence type="predicted"/>
<evidence type="ECO:0000313" key="4">
    <source>
        <dbReference type="Proteomes" id="UP000826462"/>
    </source>
</evidence>